<feature type="domain" description="Heparinase II/III-like C-terminal" evidence="2">
    <location>
        <begin position="471"/>
        <end position="628"/>
    </location>
</feature>
<evidence type="ECO:0000259" key="2">
    <source>
        <dbReference type="Pfam" id="PF07940"/>
    </source>
</evidence>
<keyword evidence="4" id="KW-1185">Reference proteome</keyword>
<protein>
    <submittedName>
        <fullName evidence="3">Heparinase II/III family protein</fullName>
    </submittedName>
</protein>
<evidence type="ECO:0000313" key="3">
    <source>
        <dbReference type="EMBL" id="MEL0628198.1"/>
    </source>
</evidence>
<dbReference type="EMBL" id="JBAKAZ010000003">
    <property type="protein sequence ID" value="MEL0628198.1"/>
    <property type="molecule type" value="Genomic_DNA"/>
</dbReference>
<comment type="subcellular location">
    <subcellularLocation>
        <location evidence="1">Cell envelope</location>
    </subcellularLocation>
</comment>
<dbReference type="Gene3D" id="2.70.98.70">
    <property type="match status" value="1"/>
</dbReference>
<evidence type="ECO:0000256" key="1">
    <source>
        <dbReference type="ARBA" id="ARBA00004196"/>
    </source>
</evidence>
<dbReference type="InterPro" id="IPR012480">
    <property type="entry name" value="Hepar_II_III_C"/>
</dbReference>
<dbReference type="Proteomes" id="UP001369082">
    <property type="component" value="Unassembled WGS sequence"/>
</dbReference>
<sequence>MLELKRHHDFQLFLSPEDQQVALTNPPSFNWPQPASELLYNLELELVDTQQVWEWKGVRSPLQLSFKLEIGHYRWRVSNESNETSQWFVFVIDESVPDYLAPTASELFNSCAERTQFMMYFDEDIELIKEASAAVYPKLKATASLAVDVDDISYPDHYKRGKEAGKRTAITNVREWIDRDLMTLSLLYKIWQEEESGQQAVELLLSFAQWSPEGPATLVRPLTWGDEVGLSLSRNLFLAYHWLSPLMTEPEKSFIRPMLIRIAYQMEERLEGDQFLQFPGHSHTSRLPGYLGVAALVLHKEFERDVCERWLNYSLTVYRGIFPFYGGSDGSWAEGPFYSSSYSKWHHAFFLSVERLTDFSFYEHPFYKNYCDFAMDFVATDQKIHPFGDGFWCQRESVEWPGFFAQNPLRIYAQRFGGEQAVATSDKLESEINHYALHLLDVIPTIKQLAFINNSDIKQKNPRANAGYFYGYAGFGIAKYQQVNLSFRASPFGNSSHRHADQGNLALIDNGVGVLTPTGSYGYCFGSDHHSQWTQKTLAHNLPLIGGEGQISDDENATASVVFQEEGEGWYCCQVELANAYHETESFTRTYVFIEGHGVVIWDDIKLHQANTLQWRLHSHLDTKAVSDVVQLSSNTSPELQYQCALVSDNKVPVTLEFGYQEEIPVSGGIKSDATTDIYHLQWDFCAAKAHSVVVNCLKKPLNVSFNGTGELNITLEKAQLVITKKTANVI</sequence>
<dbReference type="InterPro" id="IPR008929">
    <property type="entry name" value="Chondroitin_lyas"/>
</dbReference>
<reference evidence="3 4" key="1">
    <citation type="submission" date="2024-02" db="EMBL/GenBank/DDBJ databases">
        <title>Bacteria isolated from the canopy kelp, Nereocystis luetkeana.</title>
        <authorList>
            <person name="Pfister C.A."/>
            <person name="Younker I.T."/>
            <person name="Light S.H."/>
        </authorList>
    </citation>
    <scope>NUCLEOTIDE SEQUENCE [LARGE SCALE GENOMIC DNA]</scope>
    <source>
        <strain evidence="3 4">TI.1.05</strain>
    </source>
</reference>
<comment type="caution">
    <text evidence="3">The sequence shown here is derived from an EMBL/GenBank/DDBJ whole genome shotgun (WGS) entry which is preliminary data.</text>
</comment>
<dbReference type="SUPFAM" id="SSF48230">
    <property type="entry name" value="Chondroitin AC/alginate lyase"/>
    <property type="match status" value="1"/>
</dbReference>
<dbReference type="Pfam" id="PF07940">
    <property type="entry name" value="Hepar_II_III_C"/>
    <property type="match status" value="1"/>
</dbReference>
<accession>A0ABU9GLK0</accession>
<name>A0ABU9GLK0_9GAMM</name>
<evidence type="ECO:0000313" key="4">
    <source>
        <dbReference type="Proteomes" id="UP001369082"/>
    </source>
</evidence>
<proteinExistence type="predicted"/>
<gene>
    <name evidence="3" type="ORF">V6256_01140</name>
</gene>
<dbReference type="RefSeq" id="WP_341596148.1">
    <property type="nucleotide sequence ID" value="NZ_JBAKAZ010000003.1"/>
</dbReference>
<dbReference type="Gene3D" id="1.50.10.100">
    <property type="entry name" value="Chondroitin AC/alginate lyase"/>
    <property type="match status" value="1"/>
</dbReference>
<organism evidence="3 4">
    <name type="scientific">Psychromonas aquatilis</name>
    <dbReference type="NCBI Taxonomy" id="2005072"/>
    <lineage>
        <taxon>Bacteria</taxon>
        <taxon>Pseudomonadati</taxon>
        <taxon>Pseudomonadota</taxon>
        <taxon>Gammaproteobacteria</taxon>
        <taxon>Alteromonadales</taxon>
        <taxon>Psychromonadaceae</taxon>
        <taxon>Psychromonas</taxon>
    </lineage>
</organism>